<reference evidence="2" key="1">
    <citation type="submission" date="2024-03" db="EMBL/GenBank/DDBJ databases">
        <title>WGS assembly of Saponaria officinalis var. Norfolk2.</title>
        <authorList>
            <person name="Jenkins J."/>
            <person name="Shu S."/>
            <person name="Grimwood J."/>
            <person name="Barry K."/>
            <person name="Goodstein D."/>
            <person name="Schmutz J."/>
            <person name="Leebens-Mack J."/>
            <person name="Osbourn A."/>
        </authorList>
    </citation>
    <scope>NUCLEOTIDE SEQUENCE [LARGE SCALE GENOMIC DNA]</scope>
    <source>
        <strain evidence="2">JIC</strain>
    </source>
</reference>
<organism evidence="2 3">
    <name type="scientific">Saponaria officinalis</name>
    <name type="common">Common soapwort</name>
    <name type="synonym">Lychnis saponaria</name>
    <dbReference type="NCBI Taxonomy" id="3572"/>
    <lineage>
        <taxon>Eukaryota</taxon>
        <taxon>Viridiplantae</taxon>
        <taxon>Streptophyta</taxon>
        <taxon>Embryophyta</taxon>
        <taxon>Tracheophyta</taxon>
        <taxon>Spermatophyta</taxon>
        <taxon>Magnoliopsida</taxon>
        <taxon>eudicotyledons</taxon>
        <taxon>Gunneridae</taxon>
        <taxon>Pentapetalae</taxon>
        <taxon>Caryophyllales</taxon>
        <taxon>Caryophyllaceae</taxon>
        <taxon>Caryophylleae</taxon>
        <taxon>Saponaria</taxon>
    </lineage>
</organism>
<accession>A0AAW1MRF1</accession>
<proteinExistence type="predicted"/>
<gene>
    <name evidence="2" type="ORF">RND81_02G057400</name>
</gene>
<dbReference type="InterPro" id="IPR025753">
    <property type="entry name" value="AAA_N_dom"/>
</dbReference>
<name>A0AAW1MRF1_SAPOF</name>
<dbReference type="Proteomes" id="UP001443914">
    <property type="component" value="Unassembled WGS sequence"/>
</dbReference>
<dbReference type="AlphaFoldDB" id="A0AAW1MRF1"/>
<dbReference type="EMBL" id="JBDFQZ010000002">
    <property type="protein sequence ID" value="KAK9748439.1"/>
    <property type="molecule type" value="Genomic_DNA"/>
</dbReference>
<protein>
    <recommendedName>
        <fullName evidence="1">AAA-type ATPase N-terminal domain-containing protein</fullName>
    </recommendedName>
</protein>
<evidence type="ECO:0000259" key="1">
    <source>
        <dbReference type="Pfam" id="PF14363"/>
    </source>
</evidence>
<evidence type="ECO:0000313" key="3">
    <source>
        <dbReference type="Proteomes" id="UP001443914"/>
    </source>
</evidence>
<dbReference type="Pfam" id="PF14363">
    <property type="entry name" value="AAA_assoc"/>
    <property type="match status" value="1"/>
</dbReference>
<evidence type="ECO:0000313" key="2">
    <source>
        <dbReference type="EMBL" id="KAK9748439.1"/>
    </source>
</evidence>
<keyword evidence="3" id="KW-1185">Reference proteome</keyword>
<feature type="domain" description="AAA-type ATPase N-terminal" evidence="1">
    <location>
        <begin position="44"/>
        <end position="136"/>
    </location>
</feature>
<comment type="caution">
    <text evidence="2">The sequence shown here is derived from an EMBL/GenBank/DDBJ whole genome shotgun (WGS) entry which is preliminary data.</text>
</comment>
<sequence length="144" mass="15582">MDKTSATTTTKFIPSFPSTSSIFTAYASASATITLLQQAYYQFIPKPLHDYLSAFLHRILCRRSTSMFTLQVEEEDDVKTNPLFEALEAYLCHKVLTTSAACLKATTDSISNSGGGGGGDGVPVTLNLAQDEEFKEVVDGVVEV</sequence>